<dbReference type="OrthoDB" id="10028342at2759"/>
<feature type="region of interest" description="Disordered" evidence="1">
    <location>
        <begin position="431"/>
        <end position="475"/>
    </location>
</feature>
<name>A0A9Q1FKC7_SYNKA</name>
<dbReference type="PANTHER" id="PTHR14931">
    <property type="entry name" value="GENE 340-RELATED"/>
    <property type="match status" value="1"/>
</dbReference>
<dbReference type="EMBL" id="JAINUF010000005">
    <property type="protein sequence ID" value="KAJ8360282.1"/>
    <property type="molecule type" value="Genomic_DNA"/>
</dbReference>
<evidence type="ECO:0000313" key="2">
    <source>
        <dbReference type="EMBL" id="KAJ8360282.1"/>
    </source>
</evidence>
<feature type="region of interest" description="Disordered" evidence="1">
    <location>
        <begin position="1123"/>
        <end position="1144"/>
    </location>
</feature>
<dbReference type="Proteomes" id="UP001152622">
    <property type="component" value="Chromosome 5"/>
</dbReference>
<protein>
    <submittedName>
        <fullName evidence="2">Uncharacterized protein</fullName>
    </submittedName>
</protein>
<feature type="compositionally biased region" description="Low complexity" evidence="1">
    <location>
        <begin position="450"/>
        <end position="460"/>
    </location>
</feature>
<feature type="region of interest" description="Disordered" evidence="1">
    <location>
        <begin position="1349"/>
        <end position="1389"/>
    </location>
</feature>
<gene>
    <name evidence="2" type="ORF">SKAU_G00168070</name>
</gene>
<sequence>MSFSESLDRSLAKVQDLQSTSTLEQFMAKLCLHHQRQIVDALGFLQTEVEAVGSSCCPGPSSSKATLEVTAEADCSPVPQQENTDYPSGQIAVAVTTSSARSASQSLEMADLPDNISPVQQLTPENTDYTDTPCESCTSLTRSDPVDLRKAVALGNSRGSSFLFSNTSERDNVQQGDLLLLARKNTSAGSLAEVKKFQMLDSTCRTPVGTLDERQCNPETLLHPVRDELSLEEISLSIGRRDQLFDHPYHTEQRPSSGITKDLLVSPCPTSKSSPRTARKSSRGTYPRPRHSVCQIINDPDSHCDIVYISKPITEYEPQPPNRFFPRRNARKSTRGYTYMEEICELKTVRTLAGKSGTNKGNCPAPVLETSTSVTPKQALSKPESVPPVDIPFAGGCGETIGQNATSEQPMEKEIAGDDVAVVREADLIVENSQTGQPPFREKTTPPPHVLLSSVSQQSSETEAEGQQQEKSQAEEFVDGYDGQPEMEVLRTLLPQDDLPDLDAAAGDEIASEGEVKNCPGELQSSSRPTSPMLATEDSVKSDSVRASSELNKQDQDPEVPVAEDQILSVHAENETLAEIEEEHFEKEHLEEQQTICIDPVSRTTNNMVPQESMRDAGGEIVEVAAVKELSQNINNFKNTENEGSDAEVVVMPSEITVPKRVSNRDIAPSDRCLRRRPQLIGFEPTKVSKTNQVTHHLLQVQGSPVDLLRMSGPTRAHRSVRIKQPAVFNLSENVPQSTEEMPVDKPQLSSEVRPNTGQVVDNMVQTRHKAMLAKQLGNEEGSQGSKAEPATTAGSSTEMVSLKVPNQLAHLKEKLTKNLSVESNIPGDCSMSVEKTSDVCRKIPLTRERSRSGMSSKPMRSATLMKHKKLVLRSQRCSTLAAVSTKVMCEQDQADPVIKTRPEKASPSQSQKRDLDPFGLQKLNLSMPNPPKFLEALRGEENQPQIMSLNTKYDKMQRGWVQLDKEGQPAQRPRNKADRLKEIWKSKRRVRKPKPLDHQKYSPVQMLFMKTFDLSSICHWFLQTTETKSLVIVKKVNTRLPSETQLCFHSSSSTAGSTHGVFSSLQAERLKKHLKKFAVASPVKSNAKNQKLIAKAWEQEVPCSKGKEKVKELTSATRISTKPYSNPRKLEPRAAESQKTTAVIKSPASARILRKYTNIREKLHVQQHARKPREIAVENLKSTCVKPLLSPKLISKPKALPEHRKKTGENGGKELYASKNVKASSKRDTLKKTVKEKATKSSGRKPLQILCKKGSKALKKAPPVSSAASGPRKPCASSPAASGLKHRAAVPTRASKGTREQKDRIVKSAPPKARDSKLQIKTALKNKVLGSKTVRLQRPEALRLPSQDQVLTRSQRKMETMPSMGGVVRPSLKRSQKILPTPTKRTRT</sequence>
<feature type="compositionally biased region" description="Basic and acidic residues" evidence="1">
    <location>
        <begin position="1200"/>
        <end position="1213"/>
    </location>
</feature>
<reference evidence="2" key="1">
    <citation type="journal article" date="2023" name="Science">
        <title>Genome structures resolve the early diversification of teleost fishes.</title>
        <authorList>
            <person name="Parey E."/>
            <person name="Louis A."/>
            <person name="Montfort J."/>
            <person name="Bouchez O."/>
            <person name="Roques C."/>
            <person name="Iampietro C."/>
            <person name="Lluch J."/>
            <person name="Castinel A."/>
            <person name="Donnadieu C."/>
            <person name="Desvignes T."/>
            <person name="Floi Bucao C."/>
            <person name="Jouanno E."/>
            <person name="Wen M."/>
            <person name="Mejri S."/>
            <person name="Dirks R."/>
            <person name="Jansen H."/>
            <person name="Henkel C."/>
            <person name="Chen W.J."/>
            <person name="Zahm M."/>
            <person name="Cabau C."/>
            <person name="Klopp C."/>
            <person name="Thompson A.W."/>
            <person name="Robinson-Rechavi M."/>
            <person name="Braasch I."/>
            <person name="Lecointre G."/>
            <person name="Bobe J."/>
            <person name="Postlethwait J.H."/>
            <person name="Berthelot C."/>
            <person name="Roest Crollius H."/>
            <person name="Guiguen Y."/>
        </authorList>
    </citation>
    <scope>NUCLEOTIDE SEQUENCE</scope>
    <source>
        <strain evidence="2">WJC10195</strain>
    </source>
</reference>
<evidence type="ECO:0000313" key="3">
    <source>
        <dbReference type="Proteomes" id="UP001152622"/>
    </source>
</evidence>
<keyword evidence="3" id="KW-1185">Reference proteome</keyword>
<feature type="region of interest" description="Disordered" evidence="1">
    <location>
        <begin position="246"/>
        <end position="292"/>
    </location>
</feature>
<evidence type="ECO:0000256" key="1">
    <source>
        <dbReference type="SAM" id="MobiDB-lite"/>
    </source>
</evidence>
<accession>A0A9Q1FKC7</accession>
<comment type="caution">
    <text evidence="2">The sequence shown here is derived from an EMBL/GenBank/DDBJ whole genome shotgun (WGS) entry which is preliminary data.</text>
</comment>
<feature type="region of interest" description="Disordered" evidence="1">
    <location>
        <begin position="777"/>
        <end position="800"/>
    </location>
</feature>
<dbReference type="InterPro" id="IPR028104">
    <property type="entry name" value="DUF4553"/>
</dbReference>
<feature type="region of interest" description="Disordered" evidence="1">
    <location>
        <begin position="735"/>
        <end position="754"/>
    </location>
</feature>
<feature type="compositionally biased region" description="Basic and acidic residues" evidence="1">
    <location>
        <begin position="1226"/>
        <end position="1240"/>
    </location>
</feature>
<feature type="compositionally biased region" description="Basic and acidic residues" evidence="1">
    <location>
        <begin position="1298"/>
        <end position="1319"/>
    </location>
</feature>
<feature type="region of interest" description="Disordered" evidence="1">
    <location>
        <begin position="511"/>
        <end position="561"/>
    </location>
</feature>
<feature type="region of interest" description="Disordered" evidence="1">
    <location>
        <begin position="1196"/>
        <end position="1321"/>
    </location>
</feature>
<proteinExistence type="predicted"/>
<organism evidence="2 3">
    <name type="scientific">Synaphobranchus kaupii</name>
    <name type="common">Kaup's arrowtooth eel</name>
    <dbReference type="NCBI Taxonomy" id="118154"/>
    <lineage>
        <taxon>Eukaryota</taxon>
        <taxon>Metazoa</taxon>
        <taxon>Chordata</taxon>
        <taxon>Craniata</taxon>
        <taxon>Vertebrata</taxon>
        <taxon>Euteleostomi</taxon>
        <taxon>Actinopterygii</taxon>
        <taxon>Neopterygii</taxon>
        <taxon>Teleostei</taxon>
        <taxon>Anguilliformes</taxon>
        <taxon>Synaphobranchidae</taxon>
        <taxon>Synaphobranchus</taxon>
    </lineage>
</organism>
<dbReference type="Pfam" id="PF15090">
    <property type="entry name" value="DUF4553"/>
    <property type="match status" value="1"/>
</dbReference>
<dbReference type="PANTHER" id="PTHR14931:SF2">
    <property type="entry name" value="LIGAND DEPENDENT NUCLEAR RECEPTOR COREPRESSOR"/>
    <property type="match status" value="1"/>
</dbReference>